<keyword evidence="1" id="KW-0677">Repeat</keyword>
<dbReference type="GO" id="GO:0005886">
    <property type="term" value="C:plasma membrane"/>
    <property type="evidence" value="ECO:0007669"/>
    <property type="project" value="TreeGrafter"/>
</dbReference>
<dbReference type="AlphaFoldDB" id="A0AAV8TZ87"/>
<keyword evidence="3" id="KW-0812">Transmembrane</keyword>
<keyword evidence="3" id="KW-1133">Transmembrane helix</keyword>
<dbReference type="InterPro" id="IPR036770">
    <property type="entry name" value="Ankyrin_rpt-contain_sf"/>
</dbReference>
<dbReference type="SMART" id="SM00248">
    <property type="entry name" value="ANK"/>
    <property type="match status" value="5"/>
</dbReference>
<feature type="transmembrane region" description="Helical" evidence="3">
    <location>
        <begin position="329"/>
        <end position="350"/>
    </location>
</feature>
<dbReference type="PANTHER" id="PTHR24186">
    <property type="entry name" value="PROTEIN PHOSPHATASE 1 REGULATORY SUBUNIT"/>
    <property type="match status" value="1"/>
</dbReference>
<keyword evidence="5" id="KW-1185">Reference proteome</keyword>
<protein>
    <recommendedName>
        <fullName evidence="6">PGG domain-containing protein</fullName>
    </recommendedName>
</protein>
<keyword evidence="3" id="KW-0472">Membrane</keyword>
<name>A0AAV8TZ87_9ROSI</name>
<proteinExistence type="predicted"/>
<feature type="transmembrane region" description="Helical" evidence="3">
    <location>
        <begin position="356"/>
        <end position="389"/>
    </location>
</feature>
<sequence>MVPTLNLVALFLDAIRKDYIHVVIPLLSTNPGLLDEAERAAEGNPLLITACEHGSLLVAEELGRRKPELVSAKDHSGYTAMHLASFKGCAREIRLLAELNPEVCLVEDNQFMIPLHIASMRGYDEAIKVLVDACPQSLRRLTPQHETALHLALKGEHWAAFQVLLQEVTKWQLEHLLNRQDHEGNTVLHISTSKMSIRAVKLLLPDNDPSPRVLSVNSMNKHGQTALDVYYQNPNYNVTPSEIQIGRILHEAGATEGRFWRTPKQQPEASRPALTQKCQQSFRRRLLPWPWQLETRNVILVVLVMIVGTAFTVICNLPRGLDEEKATKTTFYFIGVISGQLPTIFYLMLFNTVGVFSSILIIGILVWSLPLGAVLLLVVITTLIVYALIMDKILPKFDVKIGSSNISSSRFVWLSAVTFIFSGALVYTASKYVFWRIKSKSGTIDHIHMEQV</sequence>
<evidence type="ECO:0000256" key="1">
    <source>
        <dbReference type="ARBA" id="ARBA00022737"/>
    </source>
</evidence>
<dbReference type="EMBL" id="JAIWQS010000002">
    <property type="protein sequence ID" value="KAJ8772332.1"/>
    <property type="molecule type" value="Genomic_DNA"/>
</dbReference>
<evidence type="ECO:0000313" key="5">
    <source>
        <dbReference type="Proteomes" id="UP001159364"/>
    </source>
</evidence>
<keyword evidence="2" id="KW-0040">ANK repeat</keyword>
<evidence type="ECO:0000256" key="3">
    <source>
        <dbReference type="SAM" id="Phobius"/>
    </source>
</evidence>
<feature type="transmembrane region" description="Helical" evidence="3">
    <location>
        <begin position="298"/>
        <end position="317"/>
    </location>
</feature>
<comment type="caution">
    <text evidence="4">The sequence shown here is derived from an EMBL/GenBank/DDBJ whole genome shotgun (WGS) entry which is preliminary data.</text>
</comment>
<evidence type="ECO:0008006" key="6">
    <source>
        <dbReference type="Google" id="ProtNLM"/>
    </source>
</evidence>
<accession>A0AAV8TZ87</accession>
<evidence type="ECO:0000256" key="2">
    <source>
        <dbReference type="ARBA" id="ARBA00023043"/>
    </source>
</evidence>
<feature type="transmembrane region" description="Helical" evidence="3">
    <location>
        <begin position="410"/>
        <end position="429"/>
    </location>
</feature>
<organism evidence="4 5">
    <name type="scientific">Erythroxylum novogranatense</name>
    <dbReference type="NCBI Taxonomy" id="1862640"/>
    <lineage>
        <taxon>Eukaryota</taxon>
        <taxon>Viridiplantae</taxon>
        <taxon>Streptophyta</taxon>
        <taxon>Embryophyta</taxon>
        <taxon>Tracheophyta</taxon>
        <taxon>Spermatophyta</taxon>
        <taxon>Magnoliopsida</taxon>
        <taxon>eudicotyledons</taxon>
        <taxon>Gunneridae</taxon>
        <taxon>Pentapetalae</taxon>
        <taxon>rosids</taxon>
        <taxon>fabids</taxon>
        <taxon>Malpighiales</taxon>
        <taxon>Erythroxylaceae</taxon>
        <taxon>Erythroxylum</taxon>
    </lineage>
</organism>
<dbReference type="Proteomes" id="UP001159364">
    <property type="component" value="Linkage Group LG02"/>
</dbReference>
<evidence type="ECO:0000313" key="4">
    <source>
        <dbReference type="EMBL" id="KAJ8772332.1"/>
    </source>
</evidence>
<dbReference type="SUPFAM" id="SSF48403">
    <property type="entry name" value="Ankyrin repeat"/>
    <property type="match status" value="1"/>
</dbReference>
<dbReference type="InterPro" id="IPR002110">
    <property type="entry name" value="Ankyrin_rpt"/>
</dbReference>
<dbReference type="PANTHER" id="PTHR24186:SF38">
    <property type="entry name" value="ANKYRIN REPEAT FAMILY PROTEIN"/>
    <property type="match status" value="1"/>
</dbReference>
<dbReference type="Gene3D" id="1.25.40.20">
    <property type="entry name" value="Ankyrin repeat-containing domain"/>
    <property type="match status" value="1"/>
</dbReference>
<reference evidence="4 5" key="1">
    <citation type="submission" date="2021-09" db="EMBL/GenBank/DDBJ databases">
        <title>Genomic insights and catalytic innovation underlie evolution of tropane alkaloids biosynthesis.</title>
        <authorList>
            <person name="Wang Y.-J."/>
            <person name="Tian T."/>
            <person name="Huang J.-P."/>
            <person name="Huang S.-X."/>
        </authorList>
    </citation>
    <scope>NUCLEOTIDE SEQUENCE [LARGE SCALE GENOMIC DNA]</scope>
    <source>
        <strain evidence="4">KIB-2018</strain>
        <tissue evidence="4">Leaf</tissue>
    </source>
</reference>
<gene>
    <name evidence="4" type="ORF">K2173_027509</name>
</gene>